<evidence type="ECO:0000313" key="11">
    <source>
        <dbReference type="Proteomes" id="UP001168972"/>
    </source>
</evidence>
<keyword evidence="7" id="KW-0325">Glycoprotein</keyword>
<comment type="caution">
    <text evidence="10">The sequence shown here is derived from an EMBL/GenBank/DDBJ whole genome shotgun (WGS) entry which is preliminary data.</text>
</comment>
<keyword evidence="11" id="KW-1185">Reference proteome</keyword>
<organism evidence="10 11">
    <name type="scientific">Microctonus hyperodae</name>
    <name type="common">Parasitoid wasp</name>
    <dbReference type="NCBI Taxonomy" id="165561"/>
    <lineage>
        <taxon>Eukaryota</taxon>
        <taxon>Metazoa</taxon>
        <taxon>Ecdysozoa</taxon>
        <taxon>Arthropoda</taxon>
        <taxon>Hexapoda</taxon>
        <taxon>Insecta</taxon>
        <taxon>Pterygota</taxon>
        <taxon>Neoptera</taxon>
        <taxon>Endopterygota</taxon>
        <taxon>Hymenoptera</taxon>
        <taxon>Apocrita</taxon>
        <taxon>Ichneumonoidea</taxon>
        <taxon>Braconidae</taxon>
        <taxon>Euphorinae</taxon>
        <taxon>Microctonus</taxon>
    </lineage>
</organism>
<gene>
    <name evidence="10" type="ORF">PV327_004685</name>
</gene>
<evidence type="ECO:0000256" key="4">
    <source>
        <dbReference type="ARBA" id="ARBA00022729"/>
    </source>
</evidence>
<dbReference type="PANTHER" id="PTHR15944:SF0">
    <property type="entry name" value="PRENYLCYSTEINE LYASE DOMAIN-CONTAINING PROTEIN"/>
    <property type="match status" value="1"/>
</dbReference>
<feature type="chain" id="PRO_5041267737" description="Prenylcysteine lyase domain-containing protein" evidence="8">
    <location>
        <begin position="21"/>
        <end position="497"/>
    </location>
</feature>
<name>A0AA39FD28_MICHY</name>
<dbReference type="Proteomes" id="UP001168972">
    <property type="component" value="Unassembled WGS sequence"/>
</dbReference>
<accession>A0AA39FD28</accession>
<keyword evidence="4 8" id="KW-0732">Signal</keyword>
<evidence type="ECO:0000256" key="1">
    <source>
        <dbReference type="ARBA" id="ARBA00001974"/>
    </source>
</evidence>
<comment type="similarity">
    <text evidence="2">Belongs to the prenylcysteine oxidase family.</text>
</comment>
<proteinExistence type="inferred from homology"/>
<keyword evidence="3" id="KW-0285">Flavoprotein</keyword>
<sequence length="497" mass="56850">MKAYKYVFFSLTLILPTTICTEDCIPKIAIIGGGIGGASASHFLNELFNNNKLLKIDLFEGNEIGGRLATVNINENNYESGGAIIHNRNKLMKYFAKYLGLEERNMFADERFGIWSGNEFLFEDSSYEVVTLAKLIYRYGLQPFYLDRFVNALITDFHKIYELQDNGIGFDNVTSLLSAMNEEFPQWLEESIKDRLSRMGYDEQFIDEMVKTTIVVNYGQSTDIHSFAGFVSVAGAGTSLWSVKGGNKEVPKQLISRNKNIRVVPAVVKKIIYSSEDDRTFKYILYYIDEENSQVKKSDVYDVVIIATPLTQDQSMSIEFVNFPNDINFKFPGNYQTTYATFVKGQLNISYFGLDYPIDNILSCNPEKSILSSVGNLCSVEGIKSDVWKIFSRNPLKKNIINKLFKKTDEVKEIEWKAYPKYSTEIYANKFKLYDHLYHVNAIEWAASAMEMSAIGGRNVAILAYNNYEQKCKDIHGENSKAYFKRKKSVPKFHSEF</sequence>
<evidence type="ECO:0000256" key="2">
    <source>
        <dbReference type="ARBA" id="ARBA00009967"/>
    </source>
</evidence>
<evidence type="ECO:0000313" key="10">
    <source>
        <dbReference type="EMBL" id="KAK0167263.1"/>
    </source>
</evidence>
<dbReference type="PANTHER" id="PTHR15944">
    <property type="entry name" value="FARNESYLCYSTEINE LYASE"/>
    <property type="match status" value="1"/>
</dbReference>
<keyword evidence="5" id="KW-0274">FAD</keyword>
<feature type="domain" description="Prenylcysteine lyase" evidence="9">
    <location>
        <begin position="122"/>
        <end position="475"/>
    </location>
</feature>
<evidence type="ECO:0000256" key="6">
    <source>
        <dbReference type="ARBA" id="ARBA00023002"/>
    </source>
</evidence>
<evidence type="ECO:0000256" key="7">
    <source>
        <dbReference type="ARBA" id="ARBA00023180"/>
    </source>
</evidence>
<dbReference type="GO" id="GO:0030327">
    <property type="term" value="P:prenylated protein catabolic process"/>
    <property type="evidence" value="ECO:0007669"/>
    <property type="project" value="TreeGrafter"/>
</dbReference>
<dbReference type="InterPro" id="IPR010795">
    <property type="entry name" value="Prenylcys_lyase"/>
</dbReference>
<evidence type="ECO:0000256" key="8">
    <source>
        <dbReference type="SAM" id="SignalP"/>
    </source>
</evidence>
<dbReference type="InterPro" id="IPR017046">
    <property type="entry name" value="Prenylcysteine_Oxase1"/>
</dbReference>
<dbReference type="Gene3D" id="3.50.50.60">
    <property type="entry name" value="FAD/NAD(P)-binding domain"/>
    <property type="match status" value="1"/>
</dbReference>
<dbReference type="Pfam" id="PF13450">
    <property type="entry name" value="NAD_binding_8"/>
    <property type="match status" value="1"/>
</dbReference>
<comment type="cofactor">
    <cofactor evidence="1">
        <name>FAD</name>
        <dbReference type="ChEBI" id="CHEBI:57692"/>
    </cofactor>
</comment>
<dbReference type="SUPFAM" id="SSF51905">
    <property type="entry name" value="FAD/NAD(P)-binding domain"/>
    <property type="match status" value="1"/>
</dbReference>
<evidence type="ECO:0000259" key="9">
    <source>
        <dbReference type="Pfam" id="PF07156"/>
    </source>
</evidence>
<feature type="signal peptide" evidence="8">
    <location>
        <begin position="1"/>
        <end position="20"/>
    </location>
</feature>
<dbReference type="InterPro" id="IPR036188">
    <property type="entry name" value="FAD/NAD-bd_sf"/>
</dbReference>
<dbReference type="EMBL" id="JAQQBR010001832">
    <property type="protein sequence ID" value="KAK0167263.1"/>
    <property type="molecule type" value="Genomic_DNA"/>
</dbReference>
<dbReference type="GO" id="GO:0030328">
    <property type="term" value="P:prenylcysteine catabolic process"/>
    <property type="evidence" value="ECO:0007669"/>
    <property type="project" value="InterPro"/>
</dbReference>
<evidence type="ECO:0000256" key="5">
    <source>
        <dbReference type="ARBA" id="ARBA00022827"/>
    </source>
</evidence>
<reference evidence="10" key="2">
    <citation type="submission" date="2023-03" db="EMBL/GenBank/DDBJ databases">
        <authorList>
            <person name="Inwood S.N."/>
            <person name="Skelly J.G."/>
            <person name="Guhlin J."/>
            <person name="Harrop T.W.R."/>
            <person name="Goldson S.G."/>
            <person name="Dearden P.K."/>
        </authorList>
    </citation>
    <scope>NUCLEOTIDE SEQUENCE</scope>
    <source>
        <strain evidence="10">Lincoln</strain>
        <tissue evidence="10">Whole body</tissue>
    </source>
</reference>
<dbReference type="Pfam" id="PF07156">
    <property type="entry name" value="Prenylcys_lyase"/>
    <property type="match status" value="1"/>
</dbReference>
<reference evidence="10" key="1">
    <citation type="journal article" date="2023" name="bioRxiv">
        <title>Scaffold-level genome assemblies of two parasitoid biocontrol wasps reveal the parthenogenesis mechanism and an associated novel virus.</title>
        <authorList>
            <person name="Inwood S."/>
            <person name="Skelly J."/>
            <person name="Guhlin J."/>
            <person name="Harrop T."/>
            <person name="Goldson S."/>
            <person name="Dearden P."/>
        </authorList>
    </citation>
    <scope>NUCLEOTIDE SEQUENCE</scope>
    <source>
        <strain evidence="10">Lincoln</strain>
        <tissue evidence="10">Whole body</tissue>
    </source>
</reference>
<evidence type="ECO:0000256" key="3">
    <source>
        <dbReference type="ARBA" id="ARBA00022630"/>
    </source>
</evidence>
<keyword evidence="6" id="KW-0560">Oxidoreductase</keyword>
<dbReference type="AlphaFoldDB" id="A0AA39FD28"/>
<dbReference type="GO" id="GO:0001735">
    <property type="term" value="F:prenylcysteine oxidase activity"/>
    <property type="evidence" value="ECO:0007669"/>
    <property type="project" value="InterPro"/>
</dbReference>
<protein>
    <recommendedName>
        <fullName evidence="9">Prenylcysteine lyase domain-containing protein</fullName>
    </recommendedName>
</protein>